<reference evidence="1" key="1">
    <citation type="submission" date="2020-04" db="EMBL/GenBank/DDBJ databases">
        <authorList>
            <person name="Alioto T."/>
            <person name="Alioto T."/>
            <person name="Gomez Garrido J."/>
        </authorList>
    </citation>
    <scope>NUCLEOTIDE SEQUENCE</scope>
    <source>
        <strain evidence="1">A484AB</strain>
    </source>
</reference>
<protein>
    <submittedName>
        <fullName evidence="1">Uncharacterized protein</fullName>
    </submittedName>
</protein>
<comment type="caution">
    <text evidence="1">The sequence shown here is derived from an EMBL/GenBank/DDBJ whole genome shotgun (WGS) entry which is preliminary data.</text>
</comment>
<keyword evidence="2" id="KW-1185">Reference proteome</keyword>
<feature type="non-terminal residue" evidence="1">
    <location>
        <position position="55"/>
    </location>
</feature>
<dbReference type="AlphaFoldDB" id="A0A7D9L2R6"/>
<proteinExistence type="predicted"/>
<evidence type="ECO:0000313" key="1">
    <source>
        <dbReference type="EMBL" id="CAB4021782.1"/>
    </source>
</evidence>
<dbReference type="OrthoDB" id="414730at2759"/>
<sequence>MDSGSLNGVIFLDLKKAFDCVDHNILTTKMDYYGIRGRDLAWFESYLTNRIQFCK</sequence>
<evidence type="ECO:0000313" key="2">
    <source>
        <dbReference type="Proteomes" id="UP001152795"/>
    </source>
</evidence>
<gene>
    <name evidence="1" type="ORF">PACLA_8A025751</name>
</gene>
<accession>A0A7D9L2R6</accession>
<dbReference type="Proteomes" id="UP001152795">
    <property type="component" value="Unassembled WGS sequence"/>
</dbReference>
<dbReference type="EMBL" id="CACRXK020011619">
    <property type="protein sequence ID" value="CAB4021782.1"/>
    <property type="molecule type" value="Genomic_DNA"/>
</dbReference>
<name>A0A7D9L2R6_PARCT</name>
<organism evidence="1 2">
    <name type="scientific">Paramuricea clavata</name>
    <name type="common">Red gorgonian</name>
    <name type="synonym">Violescent sea-whip</name>
    <dbReference type="NCBI Taxonomy" id="317549"/>
    <lineage>
        <taxon>Eukaryota</taxon>
        <taxon>Metazoa</taxon>
        <taxon>Cnidaria</taxon>
        <taxon>Anthozoa</taxon>
        <taxon>Octocorallia</taxon>
        <taxon>Malacalcyonacea</taxon>
        <taxon>Plexauridae</taxon>
        <taxon>Paramuricea</taxon>
    </lineage>
</organism>